<gene>
    <name evidence="1" type="ORF">FKG94_27295</name>
</gene>
<comment type="caution">
    <text evidence="1">The sequence shown here is derived from an EMBL/GenBank/DDBJ whole genome shotgun (WGS) entry which is preliminary data.</text>
</comment>
<proteinExistence type="predicted"/>
<evidence type="ECO:0000313" key="1">
    <source>
        <dbReference type="EMBL" id="TQV66301.1"/>
    </source>
</evidence>
<dbReference type="AlphaFoldDB" id="A0A545SMW9"/>
<reference evidence="1 2" key="1">
    <citation type="submission" date="2019-06" db="EMBL/GenBank/DDBJ databases">
        <title>Whole genome sequence for Cellvibrionaceae sp. R142.</title>
        <authorList>
            <person name="Wang G."/>
        </authorList>
    </citation>
    <scope>NUCLEOTIDE SEQUENCE [LARGE SCALE GENOMIC DNA]</scope>
    <source>
        <strain evidence="1 2">R142</strain>
    </source>
</reference>
<name>A0A545SMW9_9GAMM</name>
<dbReference type="Proteomes" id="UP000319732">
    <property type="component" value="Unassembled WGS sequence"/>
</dbReference>
<keyword evidence="2" id="KW-1185">Reference proteome</keyword>
<accession>A0A545SMW9</accession>
<organism evidence="1 2">
    <name type="scientific">Exilibacterium tricleocarpae</name>
    <dbReference type="NCBI Taxonomy" id="2591008"/>
    <lineage>
        <taxon>Bacteria</taxon>
        <taxon>Pseudomonadati</taxon>
        <taxon>Pseudomonadota</taxon>
        <taxon>Gammaproteobacteria</taxon>
        <taxon>Cellvibrionales</taxon>
        <taxon>Cellvibrionaceae</taxon>
        <taxon>Exilibacterium</taxon>
    </lineage>
</organism>
<dbReference type="RefSeq" id="WP_142930126.1">
    <property type="nucleotide sequence ID" value="NZ_ML660117.1"/>
</dbReference>
<dbReference type="EMBL" id="VHSG01000042">
    <property type="protein sequence ID" value="TQV66301.1"/>
    <property type="molecule type" value="Genomic_DNA"/>
</dbReference>
<evidence type="ECO:0000313" key="2">
    <source>
        <dbReference type="Proteomes" id="UP000319732"/>
    </source>
</evidence>
<sequence length="243" mass="25678">MRPRGTNFCVGADSIRINIDPDTHKYLLDASFGECKSGYDETEDGRFCIAQHLTLALTEGENGEKKAQLRLPSFTCGADDRRLPGATNCTPRPPRLSWSANALACAPGSLRAVGLPEQCMTFALAKAISTDSPILPVSMAPCPEGTKRYVSGGMCFPKNVMHFCTPDPALPSKVIAVVTDDGLDSCPITRNASVVPYPSTDGLGVNKLVQAVACNVYKGGPQGAGHVNLSCPEPVVIDDVVSP</sequence>
<protein>
    <submittedName>
        <fullName evidence="1">Uncharacterized protein</fullName>
    </submittedName>
</protein>